<sequence length="317" mass="35948">MALHSLYCVALENIFTYTNLIHATSGGVGSVFAISVFYPLETTRTRLQVDDRRVARYSPFIIREILTEEGISGLYRGWFSLVSSLFLTNFVYFYVFHGLKTLLLHEGVAQNYIKDLVFGVLAGTISVILTNPLWVVNTRLKLQGAKFKSGDYKSKRYCHYNGIIDCLYKICKYEGMKTLWSGTSASLLLVSNPAIQFMVYETLKRNLHFLFINQDLCGGVIYFIYGAVAKLTATLVTYPLQVVQTRVRAGFDKTTVSRKDTGKSSWKSLQWRSLRTWYRGLESKLTQTVLTAALMLFVYEKISATVFALVGQTSLPR</sequence>
<dbReference type="InterPro" id="IPR018108">
    <property type="entry name" value="MCP_transmembrane"/>
</dbReference>
<evidence type="ECO:0000256" key="7">
    <source>
        <dbReference type="ARBA" id="ARBA00023136"/>
    </source>
</evidence>
<feature type="transmembrane region" description="Helical" evidence="11">
    <location>
        <begin position="78"/>
        <end position="96"/>
    </location>
</feature>
<name>A0AAD9KNW5_RIDPI</name>
<evidence type="ECO:0000256" key="10">
    <source>
        <dbReference type="RuleBase" id="RU000488"/>
    </source>
</evidence>
<dbReference type="GO" id="GO:0005778">
    <property type="term" value="C:peroxisomal membrane"/>
    <property type="evidence" value="ECO:0007669"/>
    <property type="project" value="UniProtKB-SubCell"/>
</dbReference>
<dbReference type="GO" id="GO:0015230">
    <property type="term" value="F:FAD transmembrane transporter activity"/>
    <property type="evidence" value="ECO:0007669"/>
    <property type="project" value="TreeGrafter"/>
</dbReference>
<organism evidence="12 13">
    <name type="scientific">Ridgeia piscesae</name>
    <name type="common">Tubeworm</name>
    <dbReference type="NCBI Taxonomy" id="27915"/>
    <lineage>
        <taxon>Eukaryota</taxon>
        <taxon>Metazoa</taxon>
        <taxon>Spiralia</taxon>
        <taxon>Lophotrochozoa</taxon>
        <taxon>Annelida</taxon>
        <taxon>Polychaeta</taxon>
        <taxon>Sedentaria</taxon>
        <taxon>Canalipalpata</taxon>
        <taxon>Sabellida</taxon>
        <taxon>Siboglinidae</taxon>
        <taxon>Ridgeia</taxon>
    </lineage>
</organism>
<comment type="caution">
    <text evidence="12">The sequence shown here is derived from an EMBL/GenBank/DDBJ whole genome shotgun (WGS) entry which is preliminary data.</text>
</comment>
<feature type="transmembrane region" description="Helical" evidence="11">
    <location>
        <begin position="20"/>
        <end position="40"/>
    </location>
</feature>
<keyword evidence="3 10" id="KW-0813">Transport</keyword>
<feature type="repeat" description="Solcar" evidence="9">
    <location>
        <begin position="217"/>
        <end position="305"/>
    </location>
</feature>
<evidence type="ECO:0000256" key="11">
    <source>
        <dbReference type="SAM" id="Phobius"/>
    </source>
</evidence>
<dbReference type="PANTHER" id="PTHR45939:SF5">
    <property type="entry name" value="PEROXISOMAL MEMBRANE PROTEIN PMP34"/>
    <property type="match status" value="1"/>
</dbReference>
<keyword evidence="5" id="KW-0677">Repeat</keyword>
<evidence type="ECO:0000256" key="5">
    <source>
        <dbReference type="ARBA" id="ARBA00022737"/>
    </source>
</evidence>
<evidence type="ECO:0000256" key="1">
    <source>
        <dbReference type="ARBA" id="ARBA00004585"/>
    </source>
</evidence>
<feature type="repeat" description="Solcar" evidence="9">
    <location>
        <begin position="17"/>
        <end position="102"/>
    </location>
</feature>
<keyword evidence="13" id="KW-1185">Reference proteome</keyword>
<comment type="similarity">
    <text evidence="2 10">Belongs to the mitochondrial carrier (TC 2.A.29) family.</text>
</comment>
<dbReference type="Pfam" id="PF00153">
    <property type="entry name" value="Mito_carr"/>
    <property type="match status" value="3"/>
</dbReference>
<dbReference type="GO" id="GO:0051724">
    <property type="term" value="F:NAD transmembrane transporter activity"/>
    <property type="evidence" value="ECO:0007669"/>
    <property type="project" value="TreeGrafter"/>
</dbReference>
<evidence type="ECO:0000313" key="12">
    <source>
        <dbReference type="EMBL" id="KAK2174647.1"/>
    </source>
</evidence>
<evidence type="ECO:0000256" key="3">
    <source>
        <dbReference type="ARBA" id="ARBA00022448"/>
    </source>
</evidence>
<dbReference type="PANTHER" id="PTHR45939">
    <property type="entry name" value="PEROXISOMAL MEMBRANE PROTEIN PMP34-RELATED"/>
    <property type="match status" value="1"/>
</dbReference>
<evidence type="ECO:0000256" key="6">
    <source>
        <dbReference type="ARBA" id="ARBA00022989"/>
    </source>
</evidence>
<evidence type="ECO:0000256" key="9">
    <source>
        <dbReference type="PROSITE-ProRule" id="PRU00282"/>
    </source>
</evidence>
<dbReference type="GO" id="GO:0005347">
    <property type="term" value="F:ATP transmembrane transporter activity"/>
    <property type="evidence" value="ECO:0007669"/>
    <property type="project" value="TreeGrafter"/>
</dbReference>
<feature type="transmembrane region" description="Helical" evidence="11">
    <location>
        <begin position="289"/>
        <end position="310"/>
    </location>
</feature>
<dbReference type="InterPro" id="IPR052217">
    <property type="entry name" value="Mito/Peroxisomal_Carrier"/>
</dbReference>
<dbReference type="SUPFAM" id="SSF103506">
    <property type="entry name" value="Mitochondrial carrier"/>
    <property type="match status" value="1"/>
</dbReference>
<evidence type="ECO:0008006" key="14">
    <source>
        <dbReference type="Google" id="ProtNLM"/>
    </source>
</evidence>
<dbReference type="AlphaFoldDB" id="A0AAD9KNW5"/>
<dbReference type="Proteomes" id="UP001209878">
    <property type="component" value="Unassembled WGS sequence"/>
</dbReference>
<dbReference type="GO" id="GO:0044610">
    <property type="term" value="F:FMN transmembrane transporter activity"/>
    <property type="evidence" value="ECO:0007669"/>
    <property type="project" value="TreeGrafter"/>
</dbReference>
<comment type="subcellular location">
    <subcellularLocation>
        <location evidence="1">Peroxisome membrane</location>
        <topology evidence="1">Multi-pass membrane protein</topology>
    </subcellularLocation>
</comment>
<evidence type="ECO:0000256" key="2">
    <source>
        <dbReference type="ARBA" id="ARBA00006375"/>
    </source>
</evidence>
<feature type="transmembrane region" description="Helical" evidence="11">
    <location>
        <begin position="179"/>
        <end position="200"/>
    </location>
</feature>
<dbReference type="PROSITE" id="PS50920">
    <property type="entry name" value="SOLCAR"/>
    <property type="match status" value="3"/>
</dbReference>
<accession>A0AAD9KNW5</accession>
<evidence type="ECO:0000313" key="13">
    <source>
        <dbReference type="Proteomes" id="UP001209878"/>
    </source>
</evidence>
<dbReference type="GO" id="GO:0080122">
    <property type="term" value="F:AMP transmembrane transporter activity"/>
    <property type="evidence" value="ECO:0007669"/>
    <property type="project" value="TreeGrafter"/>
</dbReference>
<dbReference type="GO" id="GO:0015228">
    <property type="term" value="F:coenzyme A transmembrane transporter activity"/>
    <property type="evidence" value="ECO:0007669"/>
    <property type="project" value="TreeGrafter"/>
</dbReference>
<evidence type="ECO:0000256" key="8">
    <source>
        <dbReference type="ARBA" id="ARBA00023140"/>
    </source>
</evidence>
<keyword evidence="7 9" id="KW-0472">Membrane</keyword>
<dbReference type="GO" id="GO:0015217">
    <property type="term" value="F:ADP transmembrane transporter activity"/>
    <property type="evidence" value="ECO:0007669"/>
    <property type="project" value="TreeGrafter"/>
</dbReference>
<dbReference type="EMBL" id="JAODUO010000785">
    <property type="protein sequence ID" value="KAK2174647.1"/>
    <property type="molecule type" value="Genomic_DNA"/>
</dbReference>
<dbReference type="Gene3D" id="1.50.40.10">
    <property type="entry name" value="Mitochondrial carrier domain"/>
    <property type="match status" value="1"/>
</dbReference>
<keyword evidence="4 9" id="KW-0812">Transmembrane</keyword>
<feature type="repeat" description="Solcar" evidence="9">
    <location>
        <begin position="110"/>
        <end position="206"/>
    </location>
</feature>
<keyword evidence="8" id="KW-0576">Peroxisome</keyword>
<feature type="transmembrane region" description="Helical" evidence="11">
    <location>
        <begin position="116"/>
        <end position="136"/>
    </location>
</feature>
<feature type="transmembrane region" description="Helical" evidence="11">
    <location>
        <begin position="220"/>
        <end position="240"/>
    </location>
</feature>
<reference evidence="12" key="1">
    <citation type="journal article" date="2023" name="Mol. Biol. Evol.">
        <title>Third-Generation Sequencing Reveals the Adaptive Role of the Epigenome in Three Deep-Sea Polychaetes.</title>
        <authorList>
            <person name="Perez M."/>
            <person name="Aroh O."/>
            <person name="Sun Y."/>
            <person name="Lan Y."/>
            <person name="Juniper S.K."/>
            <person name="Young C.R."/>
            <person name="Angers B."/>
            <person name="Qian P.Y."/>
        </authorList>
    </citation>
    <scope>NUCLEOTIDE SEQUENCE</scope>
    <source>
        <strain evidence="12">R07B-5</strain>
    </source>
</reference>
<protein>
    <recommendedName>
        <fullName evidence="14">Peroxisomal membrane protein PMP34</fullName>
    </recommendedName>
</protein>
<gene>
    <name evidence="12" type="ORF">NP493_786g00025</name>
</gene>
<evidence type="ECO:0000256" key="4">
    <source>
        <dbReference type="ARBA" id="ARBA00022692"/>
    </source>
</evidence>
<dbReference type="InterPro" id="IPR023395">
    <property type="entry name" value="MCP_dom_sf"/>
</dbReference>
<proteinExistence type="inferred from homology"/>
<keyword evidence="6 11" id="KW-1133">Transmembrane helix</keyword>